<keyword evidence="2" id="KW-1133">Transmembrane helix</keyword>
<feature type="transmembrane region" description="Helical" evidence="2">
    <location>
        <begin position="183"/>
        <end position="204"/>
    </location>
</feature>
<keyword evidence="4" id="KW-1185">Reference proteome</keyword>
<accession>A0A397GZP0</accession>
<feature type="transmembrane region" description="Helical" evidence="2">
    <location>
        <begin position="496"/>
        <end position="522"/>
    </location>
</feature>
<dbReference type="Proteomes" id="UP000215305">
    <property type="component" value="Unassembled WGS sequence"/>
</dbReference>
<name>A0A397GZP0_ASPTH</name>
<dbReference type="GeneID" id="38128208"/>
<evidence type="ECO:0000256" key="2">
    <source>
        <dbReference type="SAM" id="Phobius"/>
    </source>
</evidence>
<feature type="region of interest" description="Disordered" evidence="1">
    <location>
        <begin position="1"/>
        <end position="24"/>
    </location>
</feature>
<evidence type="ECO:0000256" key="1">
    <source>
        <dbReference type="SAM" id="MobiDB-lite"/>
    </source>
</evidence>
<dbReference type="RefSeq" id="XP_026614152.1">
    <property type="nucleotide sequence ID" value="XM_026759853.1"/>
</dbReference>
<reference evidence="3" key="1">
    <citation type="submission" date="2018-08" db="EMBL/GenBank/DDBJ databases">
        <title>Draft genome sequence of azole-resistant Aspergillus thermomutatus (Neosartorya pseudofischeri) strain HMR AF 39, isolated from a human nasal aspirate.</title>
        <authorList>
            <person name="Parent-Michaud M."/>
            <person name="Dufresne P.J."/>
            <person name="Fournier E."/>
            <person name="Martineau C."/>
            <person name="Moreira S."/>
            <person name="Perkins V."/>
            <person name="De Repentigny L."/>
            <person name="Dufresne S.F."/>
        </authorList>
    </citation>
    <scope>NUCLEOTIDE SEQUENCE [LARGE SCALE GENOMIC DNA]</scope>
    <source>
        <strain evidence="3">HMR AF 39</strain>
    </source>
</reference>
<keyword evidence="2" id="KW-0812">Transmembrane</keyword>
<protein>
    <submittedName>
        <fullName evidence="3">Uncharacterized protein</fullName>
    </submittedName>
</protein>
<feature type="transmembrane region" description="Helical" evidence="2">
    <location>
        <begin position="93"/>
        <end position="121"/>
    </location>
</feature>
<proteinExistence type="predicted"/>
<dbReference type="VEuPathDB" id="FungiDB:CDV56_106234"/>
<keyword evidence="2" id="KW-0472">Membrane</keyword>
<comment type="caution">
    <text evidence="3">The sequence shown here is derived from an EMBL/GenBank/DDBJ whole genome shotgun (WGS) entry which is preliminary data.</text>
</comment>
<gene>
    <name evidence="3" type="ORF">CDV56_106234</name>
</gene>
<dbReference type="STRING" id="41047.A0A397GZP0"/>
<feature type="transmembrane region" description="Helical" evidence="2">
    <location>
        <begin position="40"/>
        <end position="63"/>
    </location>
</feature>
<dbReference type="AlphaFoldDB" id="A0A397GZP0"/>
<evidence type="ECO:0000313" key="3">
    <source>
        <dbReference type="EMBL" id="RHZ54886.1"/>
    </source>
</evidence>
<evidence type="ECO:0000313" key="4">
    <source>
        <dbReference type="Proteomes" id="UP000215305"/>
    </source>
</evidence>
<dbReference type="EMBL" id="NKHU02000105">
    <property type="protein sequence ID" value="RHZ54886.1"/>
    <property type="molecule type" value="Genomic_DNA"/>
</dbReference>
<feature type="compositionally biased region" description="Polar residues" evidence="1">
    <location>
        <begin position="1"/>
        <end position="15"/>
    </location>
</feature>
<dbReference type="OrthoDB" id="3344043at2759"/>
<organism evidence="3 4">
    <name type="scientific">Aspergillus thermomutatus</name>
    <name type="common">Neosartorya pseudofischeri</name>
    <dbReference type="NCBI Taxonomy" id="41047"/>
    <lineage>
        <taxon>Eukaryota</taxon>
        <taxon>Fungi</taxon>
        <taxon>Dikarya</taxon>
        <taxon>Ascomycota</taxon>
        <taxon>Pezizomycotina</taxon>
        <taxon>Eurotiomycetes</taxon>
        <taxon>Eurotiomycetidae</taxon>
        <taxon>Eurotiales</taxon>
        <taxon>Aspergillaceae</taxon>
        <taxon>Aspergillus</taxon>
        <taxon>Aspergillus subgen. Fumigati</taxon>
    </lineage>
</organism>
<sequence>MAQTEPIVTTESDSTLLRHKPKSTRAQGISTHRAGIAWSWFLITVPISALTAVFLVLVFHYRIYHGDPPFQNLRLASADDEKDVYYVNLNSSVVLFVTSWASSVAPMLSGFVLALASFPIARRLSHDIQRGRVDHLPTPYQLALTLKFIDGSPLGATWDWILYLLSWEKKSETQTPPLRAASTVALLATLLGLLVSVADTWLHLTTTTVAFTRVFPITNHTDYSFGLLPQCLKGNNSVAAQRVDANGPVMNNVSDQATVYTYADEHKVLYTYLGVPESASLSIRDFTAKTYGARTQCQLISTKCDLRNVASSVKFNCSAGFSGFINSPDLQVAFFENESMSKNLRGNVVSNYGTGNPYYFALASMVNLSGGKTPNSTEFVQSLHGVPTYVLGCNTTIYDIEYDRLNNTVTRFVPTVSNTSVSNIWQTSISQTQDWFPFFQQAVGTAIFSDTAQEFAEQVALALSKVTIALGADGLGVRPALAAQERQTLLVARIPAAPLVTLVVVCLLYVVCGLVLTGFAAWSAQHGVPDVQARLSIAGLVADRFEEPGLRSQTDSVERMFAEYSGKESKRIAIEADRDEVYRYTIWQKP</sequence>